<feature type="compositionally biased region" description="Acidic residues" evidence="1">
    <location>
        <begin position="1"/>
        <end position="15"/>
    </location>
</feature>
<dbReference type="Proteomes" id="UP000429523">
    <property type="component" value="Unassembled WGS sequence"/>
</dbReference>
<evidence type="ECO:0000313" key="18">
    <source>
        <dbReference type="Proteomes" id="UP000460718"/>
    </source>
</evidence>
<dbReference type="EMBL" id="QXGC01002234">
    <property type="protein sequence ID" value="KAE9188879.1"/>
    <property type="molecule type" value="Genomic_DNA"/>
</dbReference>
<evidence type="ECO:0000313" key="12">
    <source>
        <dbReference type="Proteomes" id="UP000429523"/>
    </source>
</evidence>
<protein>
    <submittedName>
        <fullName evidence="7">Uncharacterized protein</fullName>
    </submittedName>
</protein>
<evidence type="ECO:0000313" key="13">
    <source>
        <dbReference type="Proteomes" id="UP000433483"/>
    </source>
</evidence>
<evidence type="ECO:0000313" key="19">
    <source>
        <dbReference type="Proteomes" id="UP000476176"/>
    </source>
</evidence>
<evidence type="ECO:0000313" key="5">
    <source>
        <dbReference type="EMBL" id="KAE9079478.1"/>
    </source>
</evidence>
<accession>A0A6A3W467</accession>
<evidence type="ECO:0000313" key="17">
    <source>
        <dbReference type="Proteomes" id="UP000441208"/>
    </source>
</evidence>
<organism evidence="7 13">
    <name type="scientific">Phytophthora fragariae</name>
    <dbReference type="NCBI Taxonomy" id="53985"/>
    <lineage>
        <taxon>Eukaryota</taxon>
        <taxon>Sar</taxon>
        <taxon>Stramenopiles</taxon>
        <taxon>Oomycota</taxon>
        <taxon>Peronosporomycetes</taxon>
        <taxon>Peronosporales</taxon>
        <taxon>Peronosporaceae</taxon>
        <taxon>Phytophthora</taxon>
    </lineage>
</organism>
<dbReference type="Proteomes" id="UP000440732">
    <property type="component" value="Unassembled WGS sequence"/>
</dbReference>
<reference evidence="12 13" key="1">
    <citation type="submission" date="2018-08" db="EMBL/GenBank/DDBJ databases">
        <title>Genomic investigation of the strawberry pathogen Phytophthora fragariae indicates pathogenicity is determined by transcriptional variation in three key races.</title>
        <authorList>
            <person name="Adams T.M."/>
            <person name="Armitage A.D."/>
            <person name="Sobczyk M.K."/>
            <person name="Bates H.J."/>
            <person name="Dunwell J.M."/>
            <person name="Nellist C.F."/>
            <person name="Harrison R.J."/>
        </authorList>
    </citation>
    <scope>NUCLEOTIDE SEQUENCE [LARGE SCALE GENOMIC DNA]</scope>
    <source>
        <strain evidence="10 14">A4</strain>
        <strain evidence="9 15">BC-1</strain>
        <strain evidence="8 19">BC-23</strain>
        <strain evidence="7 13">NOV-27</strain>
        <strain evidence="6 16">NOV-5</strain>
        <strain evidence="4 17">NOV-71</strain>
        <strain evidence="11 20">NOV-77</strain>
        <strain evidence="2 12">NOV-9</strain>
        <strain evidence="5 21">ONT-3</strain>
        <strain evidence="3 18">SCRP245</strain>
    </source>
</reference>
<dbReference type="Proteomes" id="UP000437068">
    <property type="component" value="Unassembled WGS sequence"/>
</dbReference>
<dbReference type="Proteomes" id="UP000486351">
    <property type="component" value="Unassembled WGS sequence"/>
</dbReference>
<evidence type="ECO:0000313" key="10">
    <source>
        <dbReference type="EMBL" id="KAE9282451.1"/>
    </source>
</evidence>
<evidence type="ECO:0000313" key="3">
    <source>
        <dbReference type="EMBL" id="KAE8979535.1"/>
    </source>
</evidence>
<dbReference type="EMBL" id="QXGA01002406">
    <property type="protein sequence ID" value="KAE9098320.1"/>
    <property type="molecule type" value="Genomic_DNA"/>
</dbReference>
<evidence type="ECO:0000313" key="15">
    <source>
        <dbReference type="Proteomes" id="UP000440367"/>
    </source>
</evidence>
<dbReference type="EMBL" id="QXFY01002352">
    <property type="protein sequence ID" value="KAE9298800.1"/>
    <property type="molecule type" value="Genomic_DNA"/>
</dbReference>
<evidence type="ECO:0000313" key="11">
    <source>
        <dbReference type="EMBL" id="KAE9298800.1"/>
    </source>
</evidence>
<dbReference type="Proteomes" id="UP000460718">
    <property type="component" value="Unassembled WGS sequence"/>
</dbReference>
<dbReference type="EMBL" id="QXGF01002384">
    <property type="protein sequence ID" value="KAE8924927.1"/>
    <property type="molecule type" value="Genomic_DNA"/>
</dbReference>
<name>A0A6A3W467_9STRA</name>
<dbReference type="AlphaFoldDB" id="A0A6A3W467"/>
<evidence type="ECO:0000313" key="9">
    <source>
        <dbReference type="EMBL" id="KAE9191203.1"/>
    </source>
</evidence>
<dbReference type="Proteomes" id="UP000433483">
    <property type="component" value="Unassembled WGS sequence"/>
</dbReference>
<dbReference type="EMBL" id="QXFX01002209">
    <property type="protein sequence ID" value="KAE9079478.1"/>
    <property type="molecule type" value="Genomic_DNA"/>
</dbReference>
<evidence type="ECO:0000313" key="20">
    <source>
        <dbReference type="Proteomes" id="UP000486351"/>
    </source>
</evidence>
<dbReference type="EMBL" id="QXGB01002386">
    <property type="protein sequence ID" value="KAE9178496.1"/>
    <property type="molecule type" value="Genomic_DNA"/>
</dbReference>
<sequence length="119" mass="13099">MEVTDEQEGGSDDEPAIPRPRPDNVVQFYEPAQRPEGSQSSSLVVERAPSSKQDPGDETLSTDAAAELVTAEVKLLADVRRVERTEKQELTKPAVQRLRVDAATIEQTPPTDTGAWWMP</sequence>
<gene>
    <name evidence="10" type="ORF">PF001_g23306</name>
    <name evidence="9" type="ORF">PF002_g24563</name>
    <name evidence="8" type="ORF">PF004_g22373</name>
    <name evidence="7" type="ORF">PF005_g24054</name>
    <name evidence="6" type="ORF">PF006_g23378</name>
    <name evidence="4" type="ORF">PF007_g24094</name>
    <name evidence="11" type="ORF">PF008_g23411</name>
    <name evidence="2" type="ORF">PF009_g24849</name>
    <name evidence="5" type="ORF">PF010_g22739</name>
    <name evidence="3" type="ORF">PF011_g22809</name>
</gene>
<dbReference type="EMBL" id="QXFZ01002366">
    <property type="protein sequence ID" value="KAE9077844.1"/>
    <property type="molecule type" value="Genomic_DNA"/>
</dbReference>
<evidence type="ECO:0000313" key="7">
    <source>
        <dbReference type="EMBL" id="KAE9178496.1"/>
    </source>
</evidence>
<dbReference type="EMBL" id="QXGD01002256">
    <property type="protein sequence ID" value="KAE9191203.1"/>
    <property type="molecule type" value="Genomic_DNA"/>
</dbReference>
<evidence type="ECO:0000313" key="2">
    <source>
        <dbReference type="EMBL" id="KAE8924927.1"/>
    </source>
</evidence>
<comment type="caution">
    <text evidence="7">The sequence shown here is derived from an EMBL/GenBank/DDBJ whole genome shotgun (WGS) entry which is preliminary data.</text>
</comment>
<dbReference type="Proteomes" id="UP000441208">
    <property type="component" value="Unassembled WGS sequence"/>
</dbReference>
<proteinExistence type="predicted"/>
<feature type="region of interest" description="Disordered" evidence="1">
    <location>
        <begin position="1"/>
        <end position="60"/>
    </location>
</feature>
<evidence type="ECO:0000313" key="4">
    <source>
        <dbReference type="EMBL" id="KAE9077844.1"/>
    </source>
</evidence>
<evidence type="ECO:0000313" key="14">
    <source>
        <dbReference type="Proteomes" id="UP000437068"/>
    </source>
</evidence>
<evidence type="ECO:0000313" key="6">
    <source>
        <dbReference type="EMBL" id="KAE9098320.1"/>
    </source>
</evidence>
<evidence type="ECO:0000313" key="21">
    <source>
        <dbReference type="Proteomes" id="UP000488956"/>
    </source>
</evidence>
<dbReference type="Proteomes" id="UP000440367">
    <property type="component" value="Unassembled WGS sequence"/>
</dbReference>
<dbReference type="Proteomes" id="UP000476176">
    <property type="component" value="Unassembled WGS sequence"/>
</dbReference>
<evidence type="ECO:0000313" key="8">
    <source>
        <dbReference type="EMBL" id="KAE9188879.1"/>
    </source>
</evidence>
<keyword evidence="13" id="KW-1185">Reference proteome</keyword>
<dbReference type="EMBL" id="QXFW01002341">
    <property type="protein sequence ID" value="KAE8979535.1"/>
    <property type="molecule type" value="Genomic_DNA"/>
</dbReference>
<dbReference type="Proteomes" id="UP000488956">
    <property type="component" value="Unassembled WGS sequence"/>
</dbReference>
<dbReference type="EMBL" id="QXGE01002373">
    <property type="protein sequence ID" value="KAE9282451.1"/>
    <property type="molecule type" value="Genomic_DNA"/>
</dbReference>
<evidence type="ECO:0000256" key="1">
    <source>
        <dbReference type="SAM" id="MobiDB-lite"/>
    </source>
</evidence>
<evidence type="ECO:0000313" key="16">
    <source>
        <dbReference type="Proteomes" id="UP000440732"/>
    </source>
</evidence>